<comment type="similarity">
    <text evidence="1 4">Belongs to the bacterial histone-like protein family.</text>
</comment>
<evidence type="ECO:0000313" key="5">
    <source>
        <dbReference type="EMBL" id="AZS31778.1"/>
    </source>
</evidence>
<dbReference type="Gene3D" id="4.10.520.10">
    <property type="entry name" value="IHF-like DNA-binding proteins"/>
    <property type="match status" value="1"/>
</dbReference>
<dbReference type="PRINTS" id="PR01727">
    <property type="entry name" value="DNABINDINGHU"/>
</dbReference>
<dbReference type="SUPFAM" id="SSF47729">
    <property type="entry name" value="IHF-like DNA-binding proteins"/>
    <property type="match status" value="1"/>
</dbReference>
<organism evidence="5 6">
    <name type="scientific">Butyricimonas faecalis</name>
    <dbReference type="NCBI Taxonomy" id="2093856"/>
    <lineage>
        <taxon>Bacteria</taxon>
        <taxon>Pseudomonadati</taxon>
        <taxon>Bacteroidota</taxon>
        <taxon>Bacteroidia</taxon>
        <taxon>Bacteroidales</taxon>
        <taxon>Odoribacteraceae</taxon>
        <taxon>Butyricimonas</taxon>
    </lineage>
</organism>
<dbReference type="OrthoDB" id="9799835at2"/>
<dbReference type="EMBL" id="CP032819">
    <property type="protein sequence ID" value="AZS31778.1"/>
    <property type="molecule type" value="Genomic_DNA"/>
</dbReference>
<dbReference type="SMART" id="SM00411">
    <property type="entry name" value="BHL"/>
    <property type="match status" value="1"/>
</dbReference>
<evidence type="ECO:0000313" key="6">
    <source>
        <dbReference type="Proteomes" id="UP000270673"/>
    </source>
</evidence>
<evidence type="ECO:0000256" key="2">
    <source>
        <dbReference type="ARBA" id="ARBA00023067"/>
    </source>
</evidence>
<dbReference type="AlphaFoldDB" id="A0A3Q9IS01"/>
<keyword evidence="3 5" id="KW-0238">DNA-binding</keyword>
<gene>
    <name evidence="5" type="ORF">D8S85_20995</name>
</gene>
<protein>
    <submittedName>
        <fullName evidence="5">HU family DNA-binding protein</fullName>
    </submittedName>
</protein>
<dbReference type="Pfam" id="PF00216">
    <property type="entry name" value="Bac_DNA_binding"/>
    <property type="match status" value="1"/>
</dbReference>
<dbReference type="KEGG" id="buy:D8S85_20995"/>
<accession>A0A3Q9IS01</accession>
<dbReference type="GO" id="GO:0003677">
    <property type="term" value="F:DNA binding"/>
    <property type="evidence" value="ECO:0007669"/>
    <property type="project" value="UniProtKB-KW"/>
</dbReference>
<proteinExistence type="inferred from homology"/>
<dbReference type="PANTHER" id="PTHR33175">
    <property type="entry name" value="DNA-BINDING PROTEIN HU"/>
    <property type="match status" value="1"/>
</dbReference>
<reference evidence="5 6" key="1">
    <citation type="submission" date="2018-10" db="EMBL/GenBank/DDBJ databases">
        <title>Butyricimonas faecalis sp. nov., isolated from human faeces and emended description of the genus Butyricimonas.</title>
        <authorList>
            <person name="Le Roy T."/>
            <person name="Van der Smissen P."/>
            <person name="Paquot A."/>
            <person name="Delzenne N."/>
            <person name="Muccioli G."/>
            <person name="Collet J.-F."/>
            <person name="Cani P.D."/>
        </authorList>
    </citation>
    <scope>NUCLEOTIDE SEQUENCE [LARGE SCALE GENOMIC DNA]</scope>
    <source>
        <strain evidence="5 6">H184</strain>
    </source>
</reference>
<dbReference type="PANTHER" id="PTHR33175:SF3">
    <property type="entry name" value="DNA-BINDING PROTEIN HU-BETA"/>
    <property type="match status" value="1"/>
</dbReference>
<dbReference type="RefSeq" id="WP_106624201.1">
    <property type="nucleotide sequence ID" value="NZ_CP032819.1"/>
</dbReference>
<dbReference type="GO" id="GO:0030527">
    <property type="term" value="F:structural constituent of chromatin"/>
    <property type="evidence" value="ECO:0007669"/>
    <property type="project" value="InterPro"/>
</dbReference>
<keyword evidence="6" id="KW-1185">Reference proteome</keyword>
<dbReference type="GO" id="GO:0030261">
    <property type="term" value="P:chromosome condensation"/>
    <property type="evidence" value="ECO:0007669"/>
    <property type="project" value="UniProtKB-KW"/>
</dbReference>
<dbReference type="GO" id="GO:0005829">
    <property type="term" value="C:cytosol"/>
    <property type="evidence" value="ECO:0007669"/>
    <property type="project" value="TreeGrafter"/>
</dbReference>
<keyword evidence="2" id="KW-0226">DNA condensation</keyword>
<dbReference type="InterPro" id="IPR000119">
    <property type="entry name" value="Hist_DNA-bd"/>
</dbReference>
<dbReference type="CDD" id="cd13831">
    <property type="entry name" value="HU"/>
    <property type="match status" value="1"/>
</dbReference>
<evidence type="ECO:0000256" key="1">
    <source>
        <dbReference type="ARBA" id="ARBA00010529"/>
    </source>
</evidence>
<evidence type="ECO:0000256" key="4">
    <source>
        <dbReference type="RuleBase" id="RU003939"/>
    </source>
</evidence>
<evidence type="ECO:0000256" key="3">
    <source>
        <dbReference type="ARBA" id="ARBA00023125"/>
    </source>
</evidence>
<dbReference type="InterPro" id="IPR010992">
    <property type="entry name" value="IHF-like_DNA-bd_dom_sf"/>
</dbReference>
<sequence>MNKRELIEKVAEKNGTSKVEAAKAVNAVIRTMAETLKKGEKISLLKLGSFTIRERKERNGYNPNSKENMVIPAKKVVKFSIGKYFFD</sequence>
<dbReference type="Proteomes" id="UP000270673">
    <property type="component" value="Chromosome"/>
</dbReference>
<name>A0A3Q9IS01_9BACT</name>